<proteinExistence type="predicted"/>
<dbReference type="EMBL" id="JAKELL010000048">
    <property type="protein sequence ID" value="KAH8987262.1"/>
    <property type="molecule type" value="Genomic_DNA"/>
</dbReference>
<reference evidence="1" key="1">
    <citation type="submission" date="2022-01" db="EMBL/GenBank/DDBJ databases">
        <title>Comparative genomics reveals a dynamic genome evolution in the ectomycorrhizal milk-cap (Lactarius) mushrooms.</title>
        <authorList>
            <consortium name="DOE Joint Genome Institute"/>
            <person name="Lebreton A."/>
            <person name="Tang N."/>
            <person name="Kuo A."/>
            <person name="LaButti K."/>
            <person name="Drula E."/>
            <person name="Barry K."/>
            <person name="Clum A."/>
            <person name="Lipzen A."/>
            <person name="Mousain D."/>
            <person name="Ng V."/>
            <person name="Wang R."/>
            <person name="Wang X."/>
            <person name="Dai Y."/>
            <person name="Henrissat B."/>
            <person name="Grigoriev I.V."/>
            <person name="Guerin-Laguette A."/>
            <person name="Yu F."/>
            <person name="Martin F.M."/>
        </authorList>
    </citation>
    <scope>NUCLEOTIDE SEQUENCE</scope>
    <source>
        <strain evidence="1">QP</strain>
    </source>
</reference>
<comment type="caution">
    <text evidence="1">The sequence shown here is derived from an EMBL/GenBank/DDBJ whole genome shotgun (WGS) entry which is preliminary data.</text>
</comment>
<dbReference type="Proteomes" id="UP001201163">
    <property type="component" value="Unassembled WGS sequence"/>
</dbReference>
<sequence length="250" mass="28614">MDAAHRRSPRTTIDTLINDVLLEVFFDWYRLYNTTDRSDLGWSIERWWYKPIHVCRTWRRLILTSSTNLDLHLVCTHGIPVEAMIFHSPPLPLRIYHPRIPVQISVADEESALFALQQCERVRRIHVIAPTVFLSNLVNVMDGEFPRLERPSHPLVDGSRISLMLPETLQAPLLHHLTLSNITLPTGSQLLRHAEGLITLALLNVPATAGFYPDHLVAQLSAMSHLEIVTIHFYAPFPTTRSSGDSRERR</sequence>
<gene>
    <name evidence="1" type="ORF">EDB92DRAFT_1136569</name>
</gene>
<evidence type="ECO:0000313" key="1">
    <source>
        <dbReference type="EMBL" id="KAH8987262.1"/>
    </source>
</evidence>
<dbReference type="AlphaFoldDB" id="A0AAD4LBX2"/>
<evidence type="ECO:0000313" key="2">
    <source>
        <dbReference type="Proteomes" id="UP001201163"/>
    </source>
</evidence>
<keyword evidence="2" id="KW-1185">Reference proteome</keyword>
<accession>A0AAD4LBX2</accession>
<name>A0AAD4LBX2_9AGAM</name>
<protein>
    <submittedName>
        <fullName evidence="1">Uncharacterized protein</fullName>
    </submittedName>
</protein>
<organism evidence="1 2">
    <name type="scientific">Lactarius akahatsu</name>
    <dbReference type="NCBI Taxonomy" id="416441"/>
    <lineage>
        <taxon>Eukaryota</taxon>
        <taxon>Fungi</taxon>
        <taxon>Dikarya</taxon>
        <taxon>Basidiomycota</taxon>
        <taxon>Agaricomycotina</taxon>
        <taxon>Agaricomycetes</taxon>
        <taxon>Russulales</taxon>
        <taxon>Russulaceae</taxon>
        <taxon>Lactarius</taxon>
    </lineage>
</organism>